<evidence type="ECO:0000259" key="1">
    <source>
        <dbReference type="Pfam" id="PF13556"/>
    </source>
</evidence>
<gene>
    <name evidence="3" type="ORF">DV20_12760</name>
</gene>
<organism evidence="3 4">
    <name type="scientific">Amycolatopsis rifamycinica</name>
    <dbReference type="NCBI Taxonomy" id="287986"/>
    <lineage>
        <taxon>Bacteria</taxon>
        <taxon>Bacillati</taxon>
        <taxon>Actinomycetota</taxon>
        <taxon>Actinomycetes</taxon>
        <taxon>Pseudonocardiales</taxon>
        <taxon>Pseudonocardiaceae</taxon>
        <taxon>Amycolatopsis</taxon>
    </lineage>
</organism>
<evidence type="ECO:0000313" key="3">
    <source>
        <dbReference type="EMBL" id="KDN21795.1"/>
    </source>
</evidence>
<dbReference type="InterPro" id="IPR025751">
    <property type="entry name" value="RsbRD_N_dom"/>
</dbReference>
<dbReference type="OrthoDB" id="3606648at2"/>
<proteinExistence type="predicted"/>
<dbReference type="Gene3D" id="1.10.10.2840">
    <property type="entry name" value="PucR C-terminal helix-turn-helix domain"/>
    <property type="match status" value="1"/>
</dbReference>
<dbReference type="InterPro" id="IPR051448">
    <property type="entry name" value="CdaR-like_regulators"/>
</dbReference>
<dbReference type="eggNOG" id="COG2508">
    <property type="taxonomic scope" value="Bacteria"/>
</dbReference>
<protein>
    <submittedName>
        <fullName evidence="3">Regulatory protein</fullName>
    </submittedName>
</protein>
<sequence length="364" mass="38420">MTTPQPVPPEAVAPIARAVVAGIRHAVPEHAALFDAGAAEFVATLLGGCRPAPVGIAAGADAFRRAGVAEHAAAGELDRLSRAYQAGGRRALPIMAELGRRGHAGVVGAGVEAVFRCVEVLIHLSTEAFRAAQAPSATDLRRDLLRELTAGRPWAALAARAGWQPPERVMAVVVAAGVRIAPFDPAVLADRTAEQPHLLLPADADLPRLLGPGPAATGPAVRPAEAATSLRWARRAWELRNRGVFPREGIVRWPEHLTTHWLVADELLTGALAARSLAPLSGLSGNQRGKLAETLDAVLDARGGAPEVARRLGIHPQTARNRLHRLRALFGTRLDDPGERLTLRIALRAERVLATTTEAAARSA</sequence>
<dbReference type="STRING" id="287986.DV20_12760"/>
<dbReference type="InterPro" id="IPR042070">
    <property type="entry name" value="PucR_C-HTH_sf"/>
</dbReference>
<dbReference type="InterPro" id="IPR025736">
    <property type="entry name" value="PucR_C-HTH_dom"/>
</dbReference>
<keyword evidence="4" id="KW-1185">Reference proteome</keyword>
<dbReference type="AlphaFoldDB" id="A0A066U3Y5"/>
<reference evidence="3 4" key="1">
    <citation type="submission" date="2014-05" db="EMBL/GenBank/DDBJ databases">
        <title>Draft genome sequence of Amycolatopsis rifamycinica DSM 46095.</title>
        <authorList>
            <person name="Lal R."/>
            <person name="Saxena A."/>
            <person name="Kumari R."/>
            <person name="Mukherjee U."/>
            <person name="Singh P."/>
            <person name="Sangwan N."/>
            <person name="Mahato N.K."/>
        </authorList>
    </citation>
    <scope>NUCLEOTIDE SEQUENCE [LARGE SCALE GENOMIC DNA]</scope>
    <source>
        <strain evidence="3 4">DSM 46095</strain>
    </source>
</reference>
<dbReference type="RefSeq" id="WP_051735945.1">
    <property type="nucleotide sequence ID" value="NZ_JMQI01000026.1"/>
</dbReference>
<feature type="domain" description="PucR C-terminal helix-turn-helix" evidence="1">
    <location>
        <begin position="291"/>
        <end position="349"/>
    </location>
</feature>
<dbReference type="PANTHER" id="PTHR33744:SF1">
    <property type="entry name" value="DNA-BINDING TRANSCRIPTIONAL ACTIVATOR ADER"/>
    <property type="match status" value="1"/>
</dbReference>
<accession>A0A066U3Y5</accession>
<dbReference type="EMBL" id="JMQI01000026">
    <property type="protein sequence ID" value="KDN21795.1"/>
    <property type="molecule type" value="Genomic_DNA"/>
</dbReference>
<dbReference type="Pfam" id="PF14361">
    <property type="entry name" value="RsbRD_N"/>
    <property type="match status" value="1"/>
</dbReference>
<evidence type="ECO:0000259" key="2">
    <source>
        <dbReference type="Pfam" id="PF14361"/>
    </source>
</evidence>
<evidence type="ECO:0000313" key="4">
    <source>
        <dbReference type="Proteomes" id="UP000027345"/>
    </source>
</evidence>
<name>A0A066U3Y5_9PSEU</name>
<feature type="domain" description="RsbT co-antagonist protein RsbRD N-terminal" evidence="2">
    <location>
        <begin position="15"/>
        <end position="142"/>
    </location>
</feature>
<dbReference type="Proteomes" id="UP000027345">
    <property type="component" value="Unassembled WGS sequence"/>
</dbReference>
<comment type="caution">
    <text evidence="3">The sequence shown here is derived from an EMBL/GenBank/DDBJ whole genome shotgun (WGS) entry which is preliminary data.</text>
</comment>
<dbReference type="Pfam" id="PF13556">
    <property type="entry name" value="HTH_30"/>
    <property type="match status" value="1"/>
</dbReference>
<dbReference type="PANTHER" id="PTHR33744">
    <property type="entry name" value="CARBOHYDRATE DIACID REGULATOR"/>
    <property type="match status" value="1"/>
</dbReference>